<dbReference type="PROSITE" id="PS50196">
    <property type="entry name" value="RANBD1"/>
    <property type="match status" value="1"/>
</dbReference>
<protein>
    <recommendedName>
        <fullName evidence="4">RanBD1 domain-containing protein</fullName>
    </recommendedName>
</protein>
<dbReference type="SMART" id="SM00160">
    <property type="entry name" value="RanBD"/>
    <property type="match status" value="1"/>
</dbReference>
<reference evidence="5" key="1">
    <citation type="submission" date="2022-07" db="EMBL/GenBank/DDBJ databases">
        <title>Phylogenomic reconstructions and comparative analyses of Kickxellomycotina fungi.</title>
        <authorList>
            <person name="Reynolds N.K."/>
            <person name="Stajich J.E."/>
            <person name="Barry K."/>
            <person name="Grigoriev I.V."/>
            <person name="Crous P."/>
            <person name="Smith M.E."/>
        </authorList>
    </citation>
    <scope>NUCLEOTIDE SEQUENCE</scope>
    <source>
        <strain evidence="5">IMI 214461</strain>
    </source>
</reference>
<dbReference type="OrthoDB" id="185618at2759"/>
<sequence>MSDVDSAENKRKRQDSIQSADELLETAGAVTDDSDEIAPMSLAETAERSAAADTPAGGSSPVKRPRTSEDNGGDDDSNSNSPAPATAEAREAGEAAQANVKRISMEDAPAKPLPVFGSAFGGGKPGGFSSFANAAKNASPFAAFTGGATSGFAKYASTAAKPDEPSAQEDLAGGVLSADSSSAGGSSSAQPAASAVDSDVAEDDSDAAAETAVGQSKRPQKTFEDLLTTKGKETLNLTSPVATPLTPGFAHNAPTTPTVPVRTFEEDETCLYSTKAKLFELQNAAWKERGNGQFRLNRMNDDASKCRMVMRTDLTFRLILNVPLFHGMKAVCERRFVRFTCFDVQSKLPITYALRFTTDAMAADTYARISAHIPDHHDDDAESEGNNSKDERSENDGEEDEDDEDDEGEHSDSSEPDSAVDSESDQESAAADEDAENDDAAEEGPKDTEDAEDADEDADEEAGDAEEEGEEDDEGEDEVGAEEEEEVEEEEEEAEEEADEEEEEAEEEEESDSD</sequence>
<feature type="compositionally biased region" description="Low complexity" evidence="3">
    <location>
        <begin position="176"/>
        <end position="198"/>
    </location>
</feature>
<feature type="compositionally biased region" description="Acidic residues" evidence="3">
    <location>
        <begin position="396"/>
        <end position="442"/>
    </location>
</feature>
<gene>
    <name evidence="5" type="ORF">H4R26_001942</name>
</gene>
<accession>A0A9W8BLD2</accession>
<proteinExistence type="predicted"/>
<dbReference type="InterPro" id="IPR000156">
    <property type="entry name" value="Ran_bind_dom"/>
</dbReference>
<keyword evidence="2" id="KW-0539">Nucleus</keyword>
<dbReference type="PANTHER" id="PTHR23138:SF142">
    <property type="entry name" value="RAN-BINDING PROTEIN 3B-RELATED"/>
    <property type="match status" value="1"/>
</dbReference>
<dbReference type="PANTHER" id="PTHR23138">
    <property type="entry name" value="RAN BINDING PROTEIN"/>
    <property type="match status" value="1"/>
</dbReference>
<dbReference type="EMBL" id="JANBQF010000100">
    <property type="protein sequence ID" value="KAJ2005460.1"/>
    <property type="molecule type" value="Genomic_DNA"/>
</dbReference>
<feature type="compositionally biased region" description="Acidic residues" evidence="3">
    <location>
        <begin position="449"/>
        <end position="514"/>
    </location>
</feature>
<dbReference type="AlphaFoldDB" id="A0A9W8BLD2"/>
<dbReference type="Proteomes" id="UP001150907">
    <property type="component" value="Unassembled WGS sequence"/>
</dbReference>
<keyword evidence="6" id="KW-1185">Reference proteome</keyword>
<evidence type="ECO:0000256" key="3">
    <source>
        <dbReference type="SAM" id="MobiDB-lite"/>
    </source>
</evidence>
<evidence type="ECO:0000259" key="4">
    <source>
        <dbReference type="PROSITE" id="PS50196"/>
    </source>
</evidence>
<evidence type="ECO:0000313" key="5">
    <source>
        <dbReference type="EMBL" id="KAJ2005460.1"/>
    </source>
</evidence>
<feature type="compositionally biased region" description="Low complexity" evidence="3">
    <location>
        <begin position="78"/>
        <end position="87"/>
    </location>
</feature>
<feature type="region of interest" description="Disordered" evidence="3">
    <location>
        <begin position="372"/>
        <end position="514"/>
    </location>
</feature>
<evidence type="ECO:0000256" key="2">
    <source>
        <dbReference type="ARBA" id="ARBA00023242"/>
    </source>
</evidence>
<feature type="domain" description="RanBD1" evidence="4">
    <location>
        <begin position="248"/>
        <end position="329"/>
    </location>
</feature>
<dbReference type="GO" id="GO:0005634">
    <property type="term" value="C:nucleus"/>
    <property type="evidence" value="ECO:0007669"/>
    <property type="project" value="UniProtKB-SubCell"/>
</dbReference>
<dbReference type="InterPro" id="IPR045255">
    <property type="entry name" value="RanBP1-like"/>
</dbReference>
<comment type="subcellular location">
    <subcellularLocation>
        <location evidence="1">Nucleus</location>
    </subcellularLocation>
</comment>
<evidence type="ECO:0000256" key="1">
    <source>
        <dbReference type="ARBA" id="ARBA00004123"/>
    </source>
</evidence>
<dbReference type="SUPFAM" id="SSF50729">
    <property type="entry name" value="PH domain-like"/>
    <property type="match status" value="1"/>
</dbReference>
<feature type="region of interest" description="Disordered" evidence="3">
    <location>
        <begin position="1"/>
        <end position="119"/>
    </location>
</feature>
<feature type="region of interest" description="Disordered" evidence="3">
    <location>
        <begin position="176"/>
        <end position="222"/>
    </location>
</feature>
<dbReference type="InterPro" id="IPR011993">
    <property type="entry name" value="PH-like_dom_sf"/>
</dbReference>
<dbReference type="Gene3D" id="2.30.29.30">
    <property type="entry name" value="Pleckstrin-homology domain (PH domain)/Phosphotyrosine-binding domain (PTB)"/>
    <property type="match status" value="1"/>
</dbReference>
<organism evidence="5 6">
    <name type="scientific">Coemansia thaxteri</name>
    <dbReference type="NCBI Taxonomy" id="2663907"/>
    <lineage>
        <taxon>Eukaryota</taxon>
        <taxon>Fungi</taxon>
        <taxon>Fungi incertae sedis</taxon>
        <taxon>Zoopagomycota</taxon>
        <taxon>Kickxellomycotina</taxon>
        <taxon>Kickxellomycetes</taxon>
        <taxon>Kickxellales</taxon>
        <taxon>Kickxellaceae</taxon>
        <taxon>Coemansia</taxon>
    </lineage>
</organism>
<name>A0A9W8BLD2_9FUNG</name>
<dbReference type="Pfam" id="PF00638">
    <property type="entry name" value="Ran_BP1"/>
    <property type="match status" value="1"/>
</dbReference>
<comment type="caution">
    <text evidence="5">The sequence shown here is derived from an EMBL/GenBank/DDBJ whole genome shotgun (WGS) entry which is preliminary data.</text>
</comment>
<evidence type="ECO:0000313" key="6">
    <source>
        <dbReference type="Proteomes" id="UP001150907"/>
    </source>
</evidence>